<dbReference type="InterPro" id="IPR007016">
    <property type="entry name" value="O-antigen_ligase-rel_domated"/>
</dbReference>
<dbReference type="PANTHER" id="PTHR37422:SF13">
    <property type="entry name" value="LIPOPOLYSACCHARIDE BIOSYNTHESIS PROTEIN PA4999-RELATED"/>
    <property type="match status" value="1"/>
</dbReference>
<dbReference type="RefSeq" id="WP_208902856.1">
    <property type="nucleotide sequence ID" value="NZ_CP011497.1"/>
</dbReference>
<evidence type="ECO:0000256" key="1">
    <source>
        <dbReference type="ARBA" id="ARBA00004141"/>
    </source>
</evidence>
<dbReference type="Pfam" id="PF04932">
    <property type="entry name" value="Wzy_C"/>
    <property type="match status" value="1"/>
</dbReference>
<keyword evidence="3 5" id="KW-1133">Transmembrane helix</keyword>
<sequence>MSLGDLLSIMRRRWYFMVPLTLLSLLAGGYLYRTIPVSYASQSSVTLLDSRAVAELAPTFGNPLSNAGGSLVVTADVLIRTLQSGDSAKELRSRGVTDRYTVGFAPDADSPLLTLSVSGTDRAKVLRETTTLTSFAGEQLKALQAAAKVPATYVVQTAPVVLPQTPVSQSKSRYQDIAAVVIVGFVSAFLLSILAEGVAVVRRRGRARAGYVPRRHRARPPERAPRGLLVRRLDATTILTGYLVLAFFVPSNLTLPALGGVGTPANVFALLGLLWYLATWLGGRILPAQGTRLPRVVMCVLAAAVLLSYLADATRDSSHEEVLGADRGLIGLAVWVALVVLASAGIQERSRLETLMRRLVVLGTVVALIGYYDFFAATNIADSIHIPGLHSSTAGISAMDRGSFTRPRSTTAHPLEFGGMLAILVPFAVHQAFDPVRRHAGALRRWAPVAIMAGALPLTVSRTSIIGAFIVILVMVPRWRPQRRWAAIGLILGSVAGFKVIIPGLIGTITNLFASFLSNSDSSTQARTVKYSAIVPYLAERPWFGRGFGTFTPDLYFFTDNQYMLTLAETGVVGLVALLVLFVTGIHQGGAVRRLARTESDRELGQAFLASALVALVISATFDALSFPMYAGMFFLTLGAGGSYLGFIRREAAAPTVPLSRKASEAQLPQLAESR</sequence>
<keyword evidence="2 5" id="KW-0812">Transmembrane</keyword>
<dbReference type="InterPro" id="IPR051533">
    <property type="entry name" value="WaaL-like"/>
</dbReference>
<protein>
    <submittedName>
        <fullName evidence="7">O-antigen polymerase</fullName>
    </submittedName>
</protein>
<accession>A0ABM5TWC1</accession>
<keyword evidence="4 5" id="KW-0472">Membrane</keyword>
<evidence type="ECO:0000313" key="8">
    <source>
        <dbReference type="Proteomes" id="UP000035366"/>
    </source>
</evidence>
<evidence type="ECO:0000256" key="3">
    <source>
        <dbReference type="ARBA" id="ARBA00022989"/>
    </source>
</evidence>
<feature type="domain" description="O-antigen ligase-related" evidence="6">
    <location>
        <begin position="449"/>
        <end position="579"/>
    </location>
</feature>
<reference evidence="7 8" key="1">
    <citation type="journal article" date="2015" name="ISME J.">
        <title>Draft Genome Sequence of Streptomyces incarnatus NRRL8089, which Produces the Nucleoside Antibiotic Sinefungin.</title>
        <authorList>
            <person name="Oshima K."/>
            <person name="Hattori M."/>
            <person name="Shimizu H."/>
            <person name="Fukuda K."/>
            <person name="Nemoto M."/>
            <person name="Inagaki K."/>
            <person name="Tamura T."/>
        </authorList>
    </citation>
    <scope>NUCLEOTIDE SEQUENCE [LARGE SCALE GENOMIC DNA]</scope>
    <source>
        <strain evidence="7 8">NRRL 8089</strain>
    </source>
</reference>
<feature type="transmembrane region" description="Helical" evidence="5">
    <location>
        <begin position="449"/>
        <end position="476"/>
    </location>
</feature>
<feature type="transmembrane region" description="Helical" evidence="5">
    <location>
        <begin position="330"/>
        <end position="347"/>
    </location>
</feature>
<feature type="transmembrane region" description="Helical" evidence="5">
    <location>
        <begin position="261"/>
        <end position="281"/>
    </location>
</feature>
<feature type="transmembrane region" description="Helical" evidence="5">
    <location>
        <begin position="604"/>
        <end position="622"/>
    </location>
</feature>
<comment type="subcellular location">
    <subcellularLocation>
        <location evidence="1">Membrane</location>
        <topology evidence="1">Multi-pass membrane protein</topology>
    </subcellularLocation>
</comment>
<feature type="transmembrane region" description="Helical" evidence="5">
    <location>
        <begin position="293"/>
        <end position="310"/>
    </location>
</feature>
<feature type="transmembrane region" description="Helical" evidence="5">
    <location>
        <begin position="628"/>
        <end position="647"/>
    </location>
</feature>
<dbReference type="PANTHER" id="PTHR37422">
    <property type="entry name" value="TEICHURONIC ACID BIOSYNTHESIS PROTEIN TUAE"/>
    <property type="match status" value="1"/>
</dbReference>
<evidence type="ECO:0000256" key="4">
    <source>
        <dbReference type="ARBA" id="ARBA00023136"/>
    </source>
</evidence>
<proteinExistence type="predicted"/>
<feature type="transmembrane region" description="Helical" evidence="5">
    <location>
        <begin position="14"/>
        <end position="32"/>
    </location>
</feature>
<dbReference type="Proteomes" id="UP000035366">
    <property type="component" value="Chromosome"/>
</dbReference>
<feature type="transmembrane region" description="Helical" evidence="5">
    <location>
        <begin position="359"/>
        <end position="381"/>
    </location>
</feature>
<feature type="transmembrane region" description="Helical" evidence="5">
    <location>
        <begin position="229"/>
        <end position="249"/>
    </location>
</feature>
<feature type="transmembrane region" description="Helical" evidence="5">
    <location>
        <begin position="488"/>
        <end position="514"/>
    </location>
</feature>
<evidence type="ECO:0000313" key="7">
    <source>
        <dbReference type="EMBL" id="AKJ15413.1"/>
    </source>
</evidence>
<evidence type="ECO:0000256" key="2">
    <source>
        <dbReference type="ARBA" id="ARBA00022692"/>
    </source>
</evidence>
<keyword evidence="8" id="KW-1185">Reference proteome</keyword>
<name>A0ABM5TWC1_9ACTN</name>
<feature type="transmembrane region" description="Helical" evidence="5">
    <location>
        <begin position="177"/>
        <end position="201"/>
    </location>
</feature>
<gene>
    <name evidence="7" type="ORF">ABB07_36730</name>
</gene>
<evidence type="ECO:0000256" key="5">
    <source>
        <dbReference type="SAM" id="Phobius"/>
    </source>
</evidence>
<dbReference type="EMBL" id="CP011497">
    <property type="protein sequence ID" value="AKJ15413.1"/>
    <property type="molecule type" value="Genomic_DNA"/>
</dbReference>
<organism evidence="7 8">
    <name type="scientific">Streptomyces incarnatus</name>
    <dbReference type="NCBI Taxonomy" id="665007"/>
    <lineage>
        <taxon>Bacteria</taxon>
        <taxon>Bacillati</taxon>
        <taxon>Actinomycetota</taxon>
        <taxon>Actinomycetes</taxon>
        <taxon>Kitasatosporales</taxon>
        <taxon>Streptomycetaceae</taxon>
        <taxon>Streptomyces</taxon>
    </lineage>
</organism>
<feature type="transmembrane region" description="Helical" evidence="5">
    <location>
        <begin position="563"/>
        <end position="583"/>
    </location>
</feature>
<evidence type="ECO:0000259" key="6">
    <source>
        <dbReference type="Pfam" id="PF04932"/>
    </source>
</evidence>